<name>A0AAX2AFB3_9BACT</name>
<protein>
    <recommendedName>
        <fullName evidence="3">FlaG family protein</fullName>
    </recommendedName>
</protein>
<reference evidence="1 2" key="1">
    <citation type="submission" date="2017-09" db="EMBL/GenBank/DDBJ databases">
        <title>Genomics of the genus Arcobacter.</title>
        <authorList>
            <person name="Perez-Cataluna A."/>
            <person name="Figueras M.J."/>
            <person name="Salas-Masso N."/>
        </authorList>
    </citation>
    <scope>NUCLEOTIDE SEQUENCE [LARGE SCALE GENOMIC DNA]</scope>
    <source>
        <strain evidence="1 2">CECT 7386</strain>
    </source>
</reference>
<organism evidence="1 2">
    <name type="scientific">Malaciobacter mytili LMG 24559</name>
    <dbReference type="NCBI Taxonomy" id="1032238"/>
    <lineage>
        <taxon>Bacteria</taxon>
        <taxon>Pseudomonadati</taxon>
        <taxon>Campylobacterota</taxon>
        <taxon>Epsilonproteobacteria</taxon>
        <taxon>Campylobacterales</taxon>
        <taxon>Arcobacteraceae</taxon>
        <taxon>Malaciobacter</taxon>
    </lineage>
</organism>
<evidence type="ECO:0000313" key="2">
    <source>
        <dbReference type="Proteomes" id="UP000290092"/>
    </source>
</evidence>
<evidence type="ECO:0000313" key="1">
    <source>
        <dbReference type="EMBL" id="RXK15714.1"/>
    </source>
</evidence>
<proteinExistence type="predicted"/>
<keyword evidence="2" id="KW-1185">Reference proteome</keyword>
<accession>A0AAX2AFB3</accession>
<gene>
    <name evidence="1" type="ORF">CP985_07330</name>
</gene>
<dbReference type="Proteomes" id="UP000290092">
    <property type="component" value="Unassembled WGS sequence"/>
</dbReference>
<sequence>MEYGVVPKLDVYVNEQAQKIQKVQPSNDSSKVVEGKESSSFINNEILKAEETTKVSKVENSAKSNFIEYTLTNFNFGFNNNSNEFFVRAIRGEAENQYPTDEMMRLKAYLLKSQHEVAEIS</sequence>
<dbReference type="AlphaFoldDB" id="A0AAX2AFB3"/>
<dbReference type="KEGG" id="amyt:AMYT_1744"/>
<dbReference type="EMBL" id="NXID01000023">
    <property type="protein sequence ID" value="RXK15714.1"/>
    <property type="molecule type" value="Genomic_DNA"/>
</dbReference>
<comment type="caution">
    <text evidence="1">The sequence shown here is derived from an EMBL/GenBank/DDBJ whole genome shotgun (WGS) entry which is preliminary data.</text>
</comment>
<dbReference type="RefSeq" id="WP_114842161.1">
    <property type="nucleotide sequence ID" value="NZ_CP031219.1"/>
</dbReference>
<evidence type="ECO:0008006" key="3">
    <source>
        <dbReference type="Google" id="ProtNLM"/>
    </source>
</evidence>